<dbReference type="PROSITE" id="PS00523">
    <property type="entry name" value="SULFATASE_1"/>
    <property type="match status" value="1"/>
</dbReference>
<keyword evidence="8" id="KW-1185">Reference proteome</keyword>
<keyword evidence="5" id="KW-0732">Signal</keyword>
<dbReference type="RefSeq" id="WP_142190223.1">
    <property type="nucleotide sequence ID" value="NZ_VHIF01000001.1"/>
</dbReference>
<feature type="signal peptide" evidence="5">
    <location>
        <begin position="1"/>
        <end position="18"/>
    </location>
</feature>
<evidence type="ECO:0000313" key="8">
    <source>
        <dbReference type="Proteomes" id="UP000315363"/>
    </source>
</evidence>
<keyword evidence="4" id="KW-0106">Calcium</keyword>
<dbReference type="CDD" id="cd16026">
    <property type="entry name" value="GALNS_like"/>
    <property type="match status" value="1"/>
</dbReference>
<dbReference type="EMBL" id="VHIF01000001">
    <property type="protein sequence ID" value="TQO38670.1"/>
    <property type="molecule type" value="Genomic_DNA"/>
</dbReference>
<evidence type="ECO:0000256" key="3">
    <source>
        <dbReference type="ARBA" id="ARBA00022801"/>
    </source>
</evidence>
<gene>
    <name evidence="7" type="ORF">GQ41_3330</name>
</gene>
<feature type="chain" id="PRO_5045306188" evidence="5">
    <location>
        <begin position="19"/>
        <end position="465"/>
    </location>
</feature>
<dbReference type="PANTHER" id="PTHR42693">
    <property type="entry name" value="ARYLSULFATASE FAMILY MEMBER"/>
    <property type="match status" value="1"/>
</dbReference>
<comment type="caution">
    <text evidence="7">The sequence shown here is derived from an EMBL/GenBank/DDBJ whole genome shotgun (WGS) entry which is preliminary data.</text>
</comment>
<organism evidence="7 8">
    <name type="scientific">Arenibacter algicola</name>
    <dbReference type="NCBI Taxonomy" id="616991"/>
    <lineage>
        <taxon>Bacteria</taxon>
        <taxon>Pseudomonadati</taxon>
        <taxon>Bacteroidota</taxon>
        <taxon>Flavobacteriia</taxon>
        <taxon>Flavobacteriales</taxon>
        <taxon>Flavobacteriaceae</taxon>
        <taxon>Arenibacter</taxon>
    </lineage>
</organism>
<keyword evidence="2" id="KW-0479">Metal-binding</keyword>
<dbReference type="Gene3D" id="3.30.1120.10">
    <property type="match status" value="1"/>
</dbReference>
<feature type="domain" description="Sulfatase N-terminal" evidence="6">
    <location>
        <begin position="27"/>
        <end position="354"/>
    </location>
</feature>
<name>A0ABY3AE16_9FLAO</name>
<dbReference type="InterPro" id="IPR024607">
    <property type="entry name" value="Sulfatase_CS"/>
</dbReference>
<dbReference type="PROSITE" id="PS51257">
    <property type="entry name" value="PROKAR_LIPOPROTEIN"/>
    <property type="match status" value="1"/>
</dbReference>
<dbReference type="Proteomes" id="UP000315363">
    <property type="component" value="Unassembled WGS sequence"/>
</dbReference>
<evidence type="ECO:0000259" key="6">
    <source>
        <dbReference type="Pfam" id="PF00884"/>
    </source>
</evidence>
<dbReference type="InterPro" id="IPR000917">
    <property type="entry name" value="Sulfatase_N"/>
</dbReference>
<reference evidence="7 8" key="1">
    <citation type="submission" date="2019-06" db="EMBL/GenBank/DDBJ databases">
        <title>A large-scale integrated study on North Sea by COGITO (Coastal Microbe Genomic &amp; Taxonomic Observatory).</title>
        <authorList>
            <person name="Teeling H."/>
        </authorList>
    </citation>
    <scope>NUCLEOTIDE SEQUENCE [LARGE SCALE GENOMIC DNA]</scope>
    <source>
        <strain evidence="7 8">MAR_2009_79</strain>
    </source>
</reference>
<evidence type="ECO:0000256" key="1">
    <source>
        <dbReference type="ARBA" id="ARBA00008779"/>
    </source>
</evidence>
<sequence>MRVLIFLGCLFLIGACNAQNLSKDVKPNFVIIFTDDQGYADLSCFGGEHVKTPRIDKMAAEGARLTSFYVAAAVCTPSRAALMTGSYPRRNDMAVGTDFAVLLAADPKGLNPDEVTIAEVLKSAGYRTGMFGKWHLGDQPEFLPTRQGFDEFFGLPYSHDIHPYHTNQKKYNFPSLPLLEGETVIEMDPDADYLTQRITDRAVGFIEKHRDEPFFMYVPHPIPHRPLHASPPFMTKVSEEVKEALKKEGDSVDYKTRDKIYSNAISEIDWSVGQILDALKRNGLDGNTLVIFTSDNGPSKGLATPLRGKKGSTYEGGMRMPTVIRWPGKIPSGQVNDEIMTTMDLLPTFAQLSGAELPADRVLDGKDIMPVLSHKAHSPHQAFFYHKGNILTASRSGKWKLHVDGEKPIALYDLERDISESTNVLEGNRSIADRLLGYIKDFQEDIAKNNRPAAYVDNPKALTMN</sequence>
<dbReference type="InterPro" id="IPR050738">
    <property type="entry name" value="Sulfatase"/>
</dbReference>
<protein>
    <submittedName>
        <fullName evidence="7">Arylsulfatase A-like enzyme</fullName>
    </submittedName>
</protein>
<dbReference type="SUPFAM" id="SSF53649">
    <property type="entry name" value="Alkaline phosphatase-like"/>
    <property type="match status" value="1"/>
</dbReference>
<evidence type="ECO:0000256" key="4">
    <source>
        <dbReference type="ARBA" id="ARBA00022837"/>
    </source>
</evidence>
<keyword evidence="3" id="KW-0378">Hydrolase</keyword>
<dbReference type="PANTHER" id="PTHR42693:SF53">
    <property type="entry name" value="ENDO-4-O-SULFATASE"/>
    <property type="match status" value="1"/>
</dbReference>
<accession>A0ABY3AE16</accession>
<evidence type="ECO:0000256" key="2">
    <source>
        <dbReference type="ARBA" id="ARBA00022723"/>
    </source>
</evidence>
<comment type="similarity">
    <text evidence="1">Belongs to the sulfatase family.</text>
</comment>
<evidence type="ECO:0000313" key="7">
    <source>
        <dbReference type="EMBL" id="TQO38670.1"/>
    </source>
</evidence>
<proteinExistence type="inferred from homology"/>
<dbReference type="Pfam" id="PF00884">
    <property type="entry name" value="Sulfatase"/>
    <property type="match status" value="1"/>
</dbReference>
<evidence type="ECO:0000256" key="5">
    <source>
        <dbReference type="SAM" id="SignalP"/>
    </source>
</evidence>
<dbReference type="Gene3D" id="3.40.720.10">
    <property type="entry name" value="Alkaline Phosphatase, subunit A"/>
    <property type="match status" value="1"/>
</dbReference>
<dbReference type="InterPro" id="IPR017850">
    <property type="entry name" value="Alkaline_phosphatase_core_sf"/>
</dbReference>